<dbReference type="EMBL" id="JAHRHY010000007">
    <property type="protein sequence ID" value="KAG9067700.1"/>
    <property type="molecule type" value="Genomic_DNA"/>
</dbReference>
<dbReference type="Proteomes" id="UP000707451">
    <property type="component" value="Unassembled WGS sequence"/>
</dbReference>
<feature type="region of interest" description="Disordered" evidence="1">
    <location>
        <begin position="128"/>
        <end position="193"/>
    </location>
</feature>
<feature type="compositionally biased region" description="Basic and acidic residues" evidence="1">
    <location>
        <begin position="1259"/>
        <end position="1269"/>
    </location>
</feature>
<feature type="compositionally biased region" description="Low complexity" evidence="1">
    <location>
        <begin position="17"/>
        <end position="36"/>
    </location>
</feature>
<evidence type="ECO:0000313" key="2">
    <source>
        <dbReference type="EMBL" id="KAG9067700.1"/>
    </source>
</evidence>
<organism evidence="2 3">
    <name type="scientific">Linnemannia hyalina</name>
    <dbReference type="NCBI Taxonomy" id="64524"/>
    <lineage>
        <taxon>Eukaryota</taxon>
        <taxon>Fungi</taxon>
        <taxon>Fungi incertae sedis</taxon>
        <taxon>Mucoromycota</taxon>
        <taxon>Mortierellomycotina</taxon>
        <taxon>Mortierellomycetes</taxon>
        <taxon>Mortierellales</taxon>
        <taxon>Mortierellaceae</taxon>
        <taxon>Linnemannia</taxon>
    </lineage>
</organism>
<feature type="compositionally biased region" description="Low complexity" evidence="1">
    <location>
        <begin position="1287"/>
        <end position="1329"/>
    </location>
</feature>
<feature type="region of interest" description="Disordered" evidence="1">
    <location>
        <begin position="50"/>
        <end position="70"/>
    </location>
</feature>
<proteinExistence type="predicted"/>
<protein>
    <submittedName>
        <fullName evidence="2">Uncharacterized protein</fullName>
    </submittedName>
</protein>
<feature type="compositionally biased region" description="Low complexity" evidence="1">
    <location>
        <begin position="1398"/>
        <end position="1407"/>
    </location>
</feature>
<feature type="compositionally biased region" description="Polar residues" evidence="1">
    <location>
        <begin position="352"/>
        <end position="383"/>
    </location>
</feature>
<feature type="region of interest" description="Disordered" evidence="1">
    <location>
        <begin position="1174"/>
        <end position="1270"/>
    </location>
</feature>
<evidence type="ECO:0000313" key="3">
    <source>
        <dbReference type="Proteomes" id="UP000707451"/>
    </source>
</evidence>
<feature type="compositionally biased region" description="Polar residues" evidence="1">
    <location>
        <begin position="705"/>
        <end position="720"/>
    </location>
</feature>
<feature type="compositionally biased region" description="Polar residues" evidence="1">
    <location>
        <begin position="409"/>
        <end position="427"/>
    </location>
</feature>
<feature type="region of interest" description="Disordered" evidence="1">
    <location>
        <begin position="1098"/>
        <end position="1157"/>
    </location>
</feature>
<feature type="compositionally biased region" description="Acidic residues" evidence="1">
    <location>
        <begin position="263"/>
        <end position="273"/>
    </location>
</feature>
<sequence>MDTKKRSNEDLLDSDADPSPATTATTSTTLLPPSETTSVAAAITEVGDGLSSAMEVDGTKSGASEAVKPSPATHFAATMAAENMQPLGSEANKRVKLMMEMNHTGSDFSPSIDLADPSQESKGLAEWVGEMDNDAHSTDDTAASALSTKAEAKTDDAESSVADSAAASEIQATDSTDKQESAAGKEQTAGQDLVNALLAPTTEPSHEDLSGSILAVASLSEPLVATLETLDNQADVNFITAAVPAASNLVINPELSESTVASEPEEGELESTDSDLTANGATNGADRKEDAVLSVAAESAAQGKLSEQLVARQDEKGVSTAEEGQLVQDQDIQMAEKSKSNADLTPSDAAIVTSQTKDVPMTATESVVGNGTTDSQKPVSPTSRAPIPHEAVNSSPPSALFKAAPPPALSTQDPPRSSPTMARNTLSPIHPDPSRPALMEGNLAINKPAQLTSLPPLSSIAGAPSHPASQSARPSRSTMSVSALLLNNDDDSEQEQDRGRRTAGSMFDPFANPPSHNRSLSPPPMAPPQHSTLSGQHHQPGPGAPQHSSAPLPGQSVPPPKSLASVHRVEPPMSSHSDHSGYGREMPDPSQSSRRSQDFTSAPGGGIRGASKDYPADEVMESGGVIGYGSQRHRLPSPVGARPHQEPLPGPGVPGGPAPPGSNKLPGLGSVTGGAPPPPHSHDLHNRHRPMYRPEGNHPPPMNSGRPNSYSPNQHLNMTHSPPMNGHPHPHYPPNGPSHHHHLSGMVPNAPLPSLSNSVLIVERHVPRLIVKNDPSLKMNGCPELFLGYYRYDPAVLLPAMQGKENSLLEVRVASTYLTYDNTKVKKREVWGTDIYTDDSDVVAMLIHAGYYIPPTNSHCTDEDSLHPTSQHHNFVSNPIKHICPGFDLAVTLRVMPKLIKYQGSIRHRIKSRTWSTGHDGVSFKIESIRKLEAGEALNKGRSQSKRRMKEYSQERMRVLANIHDATTESLQNERAMRTATFEFTHQGDPCFKYSPELVMDRHDGLSRKWTSWRLKKEVLILENEEERYEISLQHQAGTDARRFDQYRFAVISPRTSLSSWSKASYPLDSADLTEVLYEDLDWQDFEWVERGVVIQPSPRGKNGATTWNGMEGVEPTSKDGDVDMEDGEIHDGTKESAHQAATSSKADDHAQGSDDAHQEGVFCVVSRLYWRPMSENGPTKRTVTPAAAKPAEVKSASVAAIQNGSSKDVSDHHNTNAGQDKLLAEPVDSGVKTAIDTAPAKPNHEHSVSTPVASPVVPEDRKEDKKEQVSPALAVVEFLPAPPPQQQHQQHQPQQQSTPTTASSALEQEPTAAVAEPTKVPTVPAPAASKDLEAMEVDSSVITPVPAPAEPKVTPAFVAPTSTPTPAPVAVQQKQVETVKPAPVVAAEEPPKAVPAAPIAPAVVAPVDEDEREEGELEEGEIASD</sequence>
<feature type="region of interest" description="Disordered" evidence="1">
    <location>
        <begin position="103"/>
        <end position="122"/>
    </location>
</feature>
<feature type="compositionally biased region" description="Polar residues" evidence="1">
    <location>
        <begin position="467"/>
        <end position="481"/>
    </location>
</feature>
<evidence type="ECO:0000256" key="1">
    <source>
        <dbReference type="SAM" id="MobiDB-lite"/>
    </source>
</evidence>
<feature type="compositionally biased region" description="Basic and acidic residues" evidence="1">
    <location>
        <begin position="1146"/>
        <end position="1157"/>
    </location>
</feature>
<feature type="compositionally biased region" description="Pro residues" evidence="1">
    <location>
        <begin position="646"/>
        <end position="660"/>
    </location>
</feature>
<feature type="compositionally biased region" description="Low complexity" evidence="1">
    <location>
        <begin position="1249"/>
        <end position="1258"/>
    </location>
</feature>
<feature type="compositionally biased region" description="Polar residues" evidence="1">
    <location>
        <begin position="589"/>
        <end position="600"/>
    </location>
</feature>
<comment type="caution">
    <text evidence="2">The sequence shown here is derived from an EMBL/GenBank/DDBJ whole genome shotgun (WGS) entry which is preliminary data.</text>
</comment>
<reference evidence="2" key="1">
    <citation type="submission" date="2021-06" db="EMBL/GenBank/DDBJ databases">
        <title>Genome Sequence of Mortierella hyaline Strain SCG-10, a Cold-Adapted, Nitrate-Reducing Fungus Isolated from Soil in Minnesota, USA.</title>
        <authorList>
            <person name="Aldossari N."/>
        </authorList>
    </citation>
    <scope>NUCLEOTIDE SEQUENCE</scope>
    <source>
        <strain evidence="2">SCG-10</strain>
    </source>
</reference>
<dbReference type="Gene3D" id="2.170.130.20">
    <property type="entry name" value="LCCL-like domain"/>
    <property type="match status" value="1"/>
</dbReference>
<dbReference type="OrthoDB" id="3596986at2759"/>
<feature type="compositionally biased region" description="Basic and acidic residues" evidence="1">
    <location>
        <begin position="576"/>
        <end position="587"/>
    </location>
</feature>
<gene>
    <name evidence="2" type="ORF">KI688_011287</name>
</gene>
<dbReference type="InterPro" id="IPR036609">
    <property type="entry name" value="LCCL_sf"/>
</dbReference>
<dbReference type="Pfam" id="PF08642">
    <property type="entry name" value="Rxt3"/>
    <property type="match status" value="1"/>
</dbReference>
<feature type="region of interest" description="Disordered" evidence="1">
    <location>
        <begin position="1283"/>
        <end position="1332"/>
    </location>
</feature>
<feature type="compositionally biased region" description="Basic and acidic residues" evidence="1">
    <location>
        <begin position="1117"/>
        <end position="1138"/>
    </location>
</feature>
<keyword evidence="3" id="KW-1185">Reference proteome</keyword>
<dbReference type="InterPro" id="IPR013951">
    <property type="entry name" value="Rxt3"/>
</dbReference>
<feature type="compositionally biased region" description="Low complexity" evidence="1">
    <location>
        <begin position="140"/>
        <end position="149"/>
    </location>
</feature>
<feature type="compositionally biased region" description="Acidic residues" evidence="1">
    <location>
        <begin position="1408"/>
        <end position="1426"/>
    </location>
</feature>
<accession>A0A9P7XUU4</accession>
<feature type="region of interest" description="Disordered" evidence="1">
    <location>
        <begin position="257"/>
        <end position="745"/>
    </location>
</feature>
<name>A0A9P7XUU4_9FUNG</name>
<feature type="compositionally biased region" description="Low complexity" evidence="1">
    <location>
        <begin position="159"/>
        <end position="169"/>
    </location>
</feature>
<feature type="region of interest" description="Disordered" evidence="1">
    <location>
        <begin position="1398"/>
        <end position="1426"/>
    </location>
</feature>
<feature type="region of interest" description="Disordered" evidence="1">
    <location>
        <begin position="1"/>
        <end position="36"/>
    </location>
</feature>